<feature type="transmembrane region" description="Helical" evidence="1">
    <location>
        <begin position="231"/>
        <end position="248"/>
    </location>
</feature>
<feature type="transmembrane region" description="Helical" evidence="1">
    <location>
        <begin position="167"/>
        <end position="186"/>
    </location>
</feature>
<organism evidence="3">
    <name type="scientific">Hemiselmis andersenii</name>
    <name type="common">Cryptophyte alga</name>
    <dbReference type="NCBI Taxonomy" id="464988"/>
    <lineage>
        <taxon>Eukaryota</taxon>
        <taxon>Cryptophyceae</taxon>
        <taxon>Cryptomonadales</taxon>
        <taxon>Hemiselmidaceae</taxon>
        <taxon>Hemiselmis</taxon>
    </lineage>
</organism>
<feature type="signal peptide" evidence="2">
    <location>
        <begin position="1"/>
        <end position="16"/>
    </location>
</feature>
<feature type="transmembrane region" description="Helical" evidence="1">
    <location>
        <begin position="260"/>
        <end position="278"/>
    </location>
</feature>
<evidence type="ECO:0000313" key="4">
    <source>
        <dbReference type="EMBL" id="CAD8968183.1"/>
    </source>
</evidence>
<dbReference type="EMBL" id="HBFK01010164">
    <property type="protein sequence ID" value="CAD8739594.1"/>
    <property type="molecule type" value="Transcribed_RNA"/>
</dbReference>
<keyword evidence="1" id="KW-1133">Transmembrane helix</keyword>
<keyword evidence="1" id="KW-0812">Transmembrane</keyword>
<feature type="chain" id="PRO_5035676870" evidence="2">
    <location>
        <begin position="17"/>
        <end position="281"/>
    </location>
</feature>
<gene>
    <name evidence="4" type="ORF">HAND00432_LOCUS19177</name>
    <name evidence="3" type="ORF">HAND1043_LOCUS6086</name>
</gene>
<reference evidence="3" key="1">
    <citation type="submission" date="2021-01" db="EMBL/GenBank/DDBJ databases">
        <authorList>
            <person name="Corre E."/>
            <person name="Pelletier E."/>
            <person name="Niang G."/>
            <person name="Scheremetjew M."/>
            <person name="Finn R."/>
            <person name="Kale V."/>
            <person name="Holt S."/>
            <person name="Cochrane G."/>
            <person name="Meng A."/>
            <person name="Brown T."/>
            <person name="Cohen L."/>
        </authorList>
    </citation>
    <scope>NUCLEOTIDE SEQUENCE</scope>
    <source>
        <strain evidence="3">CCMP441</strain>
        <strain evidence="4">CCMP644</strain>
    </source>
</reference>
<evidence type="ECO:0000313" key="3">
    <source>
        <dbReference type="EMBL" id="CAD8739594.1"/>
    </source>
</evidence>
<evidence type="ECO:0000256" key="2">
    <source>
        <dbReference type="SAM" id="SignalP"/>
    </source>
</evidence>
<keyword evidence="2" id="KW-0732">Signal</keyword>
<accession>A0A6T8IUD7</accession>
<evidence type="ECO:0000256" key="1">
    <source>
        <dbReference type="SAM" id="Phobius"/>
    </source>
</evidence>
<keyword evidence="1" id="KW-0472">Membrane</keyword>
<proteinExistence type="predicted"/>
<sequence>MLRTAVVLSLCYLASALPAARPALPLAAKPSTNLGLRGGACPHLLSSTVALTGLQGGLCAFAPETAVKAYGVDGMGSQKDVALIEDAGYFTLIAALFSGALLYGLSVPKSMAVAQLGGIACLFRILTNHTKFMSLKKGPLTFWMVLNAVILYLGWNEGAGLIDGSDLAKYWAYFGLLNIIGPVFAFDKWSDAYGMGANTETQKEMLINTFVFQSLANSLMLLGSLDSVPKAVAGFWAGTSLALVRAVVTQQWRKFKQPNGLSNAIWLVISGALTYSAWMQA</sequence>
<name>A0A6T8IUD7_HEMAN</name>
<feature type="transmembrane region" description="Helical" evidence="1">
    <location>
        <begin position="138"/>
        <end position="155"/>
    </location>
</feature>
<feature type="transmembrane region" description="Helical" evidence="1">
    <location>
        <begin position="83"/>
        <end position="104"/>
    </location>
</feature>
<dbReference type="AlphaFoldDB" id="A0A6T8IUD7"/>
<protein>
    <submittedName>
        <fullName evidence="3">Uncharacterized protein</fullName>
    </submittedName>
</protein>
<dbReference type="EMBL" id="HBFX01031795">
    <property type="protein sequence ID" value="CAD8968183.1"/>
    <property type="molecule type" value="Transcribed_RNA"/>
</dbReference>